<dbReference type="Gramene" id="PNT62585">
    <property type="protein sequence ID" value="PNT62585"/>
    <property type="gene ID" value="BRADI_4g05520v3"/>
</dbReference>
<dbReference type="Proteomes" id="UP000008810">
    <property type="component" value="Chromosome 4"/>
</dbReference>
<dbReference type="InterPro" id="IPR007592">
    <property type="entry name" value="GEBP"/>
</dbReference>
<dbReference type="PANTHER" id="PTHR31662:SF13">
    <property type="entry name" value="OS09G0287600 PROTEIN"/>
    <property type="match status" value="1"/>
</dbReference>
<dbReference type="EMBL" id="CM000883">
    <property type="protein sequence ID" value="PNT62585.1"/>
    <property type="molecule type" value="Genomic_DNA"/>
</dbReference>
<dbReference type="PANTHER" id="PTHR31662">
    <property type="entry name" value="BNAANNG10740D PROTEIN-RELATED"/>
    <property type="match status" value="1"/>
</dbReference>
<dbReference type="InParanoid" id="A0A2K2CKN9"/>
<reference evidence="2 3" key="1">
    <citation type="journal article" date="2010" name="Nature">
        <title>Genome sequencing and analysis of the model grass Brachypodium distachyon.</title>
        <authorList>
            <consortium name="International Brachypodium Initiative"/>
        </authorList>
    </citation>
    <scope>NUCLEOTIDE SEQUENCE [LARGE SCALE GENOMIC DNA]</scope>
    <source>
        <strain evidence="2 3">Bd21</strain>
    </source>
</reference>
<evidence type="ECO:0000313" key="4">
    <source>
        <dbReference type="Proteomes" id="UP000008810"/>
    </source>
</evidence>
<dbReference type="GO" id="GO:0005634">
    <property type="term" value="C:nucleus"/>
    <property type="evidence" value="ECO:0000318"/>
    <property type="project" value="GO_Central"/>
</dbReference>
<gene>
    <name evidence="2" type="ORF">BRADI_4g05520v3</name>
</gene>
<reference evidence="3" key="3">
    <citation type="submission" date="2018-08" db="UniProtKB">
        <authorList>
            <consortium name="EnsemblPlants"/>
        </authorList>
    </citation>
    <scope>IDENTIFICATION</scope>
    <source>
        <strain evidence="3">cv. Bd21</strain>
    </source>
</reference>
<sequence>MEAENLKPLPPSSGEARKAGGGIPRIWSTDDEALAAHRHAHGALPHPDALMEALAGKLDNRAYDSKELHSKQTALRQRYKKHEEHDRRLYDLSNIVWGGGGKAAAAAAANANANSDGPREFAEMCELYPYLAEEVKELEAEYPGMFKREFGKKDGHKARAMDAKVKRQRLVQMKVELRRGDQDAHGAARLTVIRLATYLALRLRLNADRKKHSFILTVLQHEGLLFLLQSKRGQELAAAAATAWTREEAVSAAARTRGGGDCLLWCGREEAAGQRGGHDGVLSISHPGRGLLVGGTAADRPQPRTGKRRPQECVGAAARFFRAQGMGDEPSGQLGDE</sequence>
<dbReference type="AlphaFoldDB" id="A0A2K2CKN9"/>
<reference evidence="2" key="2">
    <citation type="submission" date="2017-06" db="EMBL/GenBank/DDBJ databases">
        <title>WGS assembly of Brachypodium distachyon.</title>
        <authorList>
            <consortium name="The International Brachypodium Initiative"/>
            <person name="Lucas S."/>
            <person name="Harmon-Smith M."/>
            <person name="Lail K."/>
            <person name="Tice H."/>
            <person name="Grimwood J."/>
            <person name="Bruce D."/>
            <person name="Barry K."/>
            <person name="Shu S."/>
            <person name="Lindquist E."/>
            <person name="Wang M."/>
            <person name="Pitluck S."/>
            <person name="Vogel J.P."/>
            <person name="Garvin D.F."/>
            <person name="Mockler T.C."/>
            <person name="Schmutz J."/>
            <person name="Rokhsar D."/>
            <person name="Bevan M.W."/>
        </authorList>
    </citation>
    <scope>NUCLEOTIDE SEQUENCE</scope>
    <source>
        <strain evidence="2">Bd21</strain>
    </source>
</reference>
<evidence type="ECO:0000313" key="2">
    <source>
        <dbReference type="EMBL" id="PNT62585.1"/>
    </source>
</evidence>
<dbReference type="STRING" id="15368.A0A2K2CKN9"/>
<accession>A0A2K2CKN9</accession>
<dbReference type="EnsemblPlants" id="PNT62585">
    <property type="protein sequence ID" value="PNT62585"/>
    <property type="gene ID" value="BRADI_4g05520v3"/>
</dbReference>
<protein>
    <submittedName>
        <fullName evidence="2 3">Uncharacterized protein</fullName>
    </submittedName>
</protein>
<dbReference type="GO" id="GO:0006355">
    <property type="term" value="P:regulation of DNA-templated transcription"/>
    <property type="evidence" value="ECO:0007669"/>
    <property type="project" value="InterPro"/>
</dbReference>
<feature type="region of interest" description="Disordered" evidence="1">
    <location>
        <begin position="1"/>
        <end position="25"/>
    </location>
</feature>
<name>A0A2K2CKN9_BRADI</name>
<dbReference type="OrthoDB" id="679858at2759"/>
<evidence type="ECO:0000256" key="1">
    <source>
        <dbReference type="SAM" id="MobiDB-lite"/>
    </source>
</evidence>
<organism evidence="2">
    <name type="scientific">Brachypodium distachyon</name>
    <name type="common">Purple false brome</name>
    <name type="synonym">Trachynia distachya</name>
    <dbReference type="NCBI Taxonomy" id="15368"/>
    <lineage>
        <taxon>Eukaryota</taxon>
        <taxon>Viridiplantae</taxon>
        <taxon>Streptophyta</taxon>
        <taxon>Embryophyta</taxon>
        <taxon>Tracheophyta</taxon>
        <taxon>Spermatophyta</taxon>
        <taxon>Magnoliopsida</taxon>
        <taxon>Liliopsida</taxon>
        <taxon>Poales</taxon>
        <taxon>Poaceae</taxon>
        <taxon>BOP clade</taxon>
        <taxon>Pooideae</taxon>
        <taxon>Stipodae</taxon>
        <taxon>Brachypodieae</taxon>
        <taxon>Brachypodium</taxon>
    </lineage>
</organism>
<evidence type="ECO:0000313" key="3">
    <source>
        <dbReference type="EnsemblPlants" id="PNT62585"/>
    </source>
</evidence>
<proteinExistence type="predicted"/>
<keyword evidence="4" id="KW-1185">Reference proteome</keyword>